<accession>A0A6A6HFJ0</accession>
<keyword evidence="7" id="KW-0645">Protease</keyword>
<dbReference type="OrthoDB" id="5841748at2759"/>
<evidence type="ECO:0000256" key="1">
    <source>
        <dbReference type="ARBA" id="ARBA00005634"/>
    </source>
</evidence>
<keyword evidence="3" id="KW-0812">Transmembrane</keyword>
<comment type="similarity">
    <text evidence="1">Belongs to the peptidase M28 family. M28B subfamily.</text>
</comment>
<protein>
    <submittedName>
        <fullName evidence="7">Glutamate carboxypeptidase Tre2</fullName>
    </submittedName>
</protein>
<keyword evidence="3" id="KW-1133">Transmembrane helix</keyword>
<feature type="compositionally biased region" description="Polar residues" evidence="2">
    <location>
        <begin position="52"/>
        <end position="62"/>
    </location>
</feature>
<name>A0A6A6HFJ0_VIRVR</name>
<dbReference type="InterPro" id="IPR007484">
    <property type="entry name" value="Peptidase_M28"/>
</dbReference>
<sequence>MADEKYEYKYAEEETLPIPSYEEATSSRPVSSQSISRHCPTEVSDDAERQNLLGQPNNTTRSAGIRTRHGYYQPPSNQSGRSSLEDEPLESPDPRRPAHGEAGDEDEEEGLRRDMEDMEMLDPEADDPRRRRRERRQEMRRRIGKRWAMIRSRFSNWKLPFRISYGEHMYSRMPTIPEQYRPGLPVVARLFGLFVVASLVYSLFVFAILPRSNHGTQYNPESVRQFVQGNVDENRIRENLRYITSYDHVAGTEGSYTLGKWIENTFNAAEMDRVATLSYEVYLNYPKKDGRRVAIVDPPSKAWEAKLEEEPVYHSHDPRQQTLAFHGHSRAGNVTGPLLYGNYGSHADLKALGDSHINMSGSIILMRYGGTQPDRALKVKAAESFGAVGALLYSDPADTGFKRGDTWPDGRWLPWDGLQRGAVSLMSWVIGDVLTPGWASTAGAKRVSKDDNPGLVNIPSLPLSWRDAQPLLQSLQGHGQKLPDDGRNWIGGVPDVEWWSGDESSPQVNLVNHQDEVDKQPIYNVHGLIEGMEVPQAKIFVGNHRDSWCFGAGDPGSGTAVLLEVVNVFSQLRRLGWRPLRTIEFVSWDAEEYNLIGSTEYVEENVEALRRDGVAYLNVDVGVTGDTFRAAASPLLARPLMHVLDRVTDPSRNVTLRQRWDESDAKIAGLGGGSDFTAFQDIAGVASIDFGFEGDEGSFPYHSCYETFEWMTRFGDPDFTYHKALAQVWALLILELADRPILPFDVVNYASAVGRYVIGLDDYALSGGAPGEGNNEGWPTWDPEPLEKASTLFSEKAKEFQKWEDGWSASVFGRGGVEGNAVAMQRWGHNGRMVGLEKDLLDLPQEEDGKETKETKEKMQYGIPGREQFKHILFAPELWGGYEAAYFPAVRDAIDAGNWTLAMAQVQKAANILTRASNRLGS</sequence>
<dbReference type="SUPFAM" id="SSF52025">
    <property type="entry name" value="PA domain"/>
    <property type="match status" value="1"/>
</dbReference>
<dbReference type="InterPro" id="IPR046450">
    <property type="entry name" value="PA_dom_sf"/>
</dbReference>
<evidence type="ECO:0000259" key="6">
    <source>
        <dbReference type="Pfam" id="PF04389"/>
    </source>
</evidence>
<evidence type="ECO:0000313" key="7">
    <source>
        <dbReference type="EMBL" id="KAF2236884.1"/>
    </source>
</evidence>
<evidence type="ECO:0000259" key="5">
    <source>
        <dbReference type="Pfam" id="PF04253"/>
    </source>
</evidence>
<feature type="compositionally biased region" description="Basic and acidic residues" evidence="2">
    <location>
        <begin position="92"/>
        <end position="102"/>
    </location>
</feature>
<feature type="compositionally biased region" description="Acidic residues" evidence="2">
    <location>
        <begin position="116"/>
        <end position="125"/>
    </location>
</feature>
<dbReference type="PANTHER" id="PTHR10404:SF71">
    <property type="entry name" value="CARBOXYPEPTIDASE TRE2, PUTATIVE (AFU_ORTHOLOGUE AFUA_3G10650)-RELATED"/>
    <property type="match status" value="1"/>
</dbReference>
<feature type="domain" description="PA" evidence="4">
    <location>
        <begin position="334"/>
        <end position="420"/>
    </location>
</feature>
<dbReference type="PANTHER" id="PTHR10404">
    <property type="entry name" value="N-ACETYLATED-ALPHA-LINKED ACIDIC DIPEPTIDASE"/>
    <property type="match status" value="1"/>
</dbReference>
<dbReference type="InterPro" id="IPR003137">
    <property type="entry name" value="PA_domain"/>
</dbReference>
<dbReference type="SUPFAM" id="SSF53187">
    <property type="entry name" value="Zn-dependent exopeptidases"/>
    <property type="match status" value="1"/>
</dbReference>
<dbReference type="FunFam" id="3.40.630.10:FF:000101">
    <property type="entry name" value="N-acetylated alpha-linked acidic dipeptidase like 1"/>
    <property type="match status" value="1"/>
</dbReference>
<dbReference type="SUPFAM" id="SSF47672">
    <property type="entry name" value="Transferrin receptor-like dimerisation domain"/>
    <property type="match status" value="1"/>
</dbReference>
<dbReference type="Pfam" id="PF04253">
    <property type="entry name" value="TFR_dimer"/>
    <property type="match status" value="1"/>
</dbReference>
<dbReference type="Gene3D" id="1.20.930.40">
    <property type="entry name" value="Transferrin receptor-like, dimerisation domain"/>
    <property type="match status" value="1"/>
</dbReference>
<dbReference type="Proteomes" id="UP000800092">
    <property type="component" value="Unassembled WGS sequence"/>
</dbReference>
<dbReference type="InterPro" id="IPR039373">
    <property type="entry name" value="Peptidase_M28B"/>
</dbReference>
<evidence type="ECO:0000259" key="4">
    <source>
        <dbReference type="Pfam" id="PF02225"/>
    </source>
</evidence>
<feature type="compositionally biased region" description="Low complexity" evidence="2">
    <location>
        <begin position="26"/>
        <end position="36"/>
    </location>
</feature>
<keyword evidence="3" id="KW-0472">Membrane</keyword>
<dbReference type="Pfam" id="PF02225">
    <property type="entry name" value="PA"/>
    <property type="match status" value="1"/>
</dbReference>
<feature type="transmembrane region" description="Helical" evidence="3">
    <location>
        <begin position="186"/>
        <end position="209"/>
    </location>
</feature>
<dbReference type="Pfam" id="PF04389">
    <property type="entry name" value="Peptidase_M28"/>
    <property type="match status" value="1"/>
</dbReference>
<feature type="domain" description="Peptidase M28" evidence="6">
    <location>
        <begin position="524"/>
        <end position="708"/>
    </location>
</feature>
<proteinExistence type="inferred from homology"/>
<dbReference type="InterPro" id="IPR036757">
    <property type="entry name" value="TFR-like_dimer_dom_sf"/>
</dbReference>
<organism evidence="7 8">
    <name type="scientific">Viridothelium virens</name>
    <name type="common">Speckled blister lichen</name>
    <name type="synonym">Trypethelium virens</name>
    <dbReference type="NCBI Taxonomy" id="1048519"/>
    <lineage>
        <taxon>Eukaryota</taxon>
        <taxon>Fungi</taxon>
        <taxon>Dikarya</taxon>
        <taxon>Ascomycota</taxon>
        <taxon>Pezizomycotina</taxon>
        <taxon>Dothideomycetes</taxon>
        <taxon>Dothideomycetes incertae sedis</taxon>
        <taxon>Trypetheliales</taxon>
        <taxon>Trypetheliaceae</taxon>
        <taxon>Viridothelium</taxon>
    </lineage>
</organism>
<feature type="domain" description="Transferrin receptor-like dimerisation" evidence="5">
    <location>
        <begin position="784"/>
        <end position="920"/>
    </location>
</feature>
<dbReference type="Gene3D" id="3.50.30.30">
    <property type="match status" value="1"/>
</dbReference>
<dbReference type="InterPro" id="IPR007365">
    <property type="entry name" value="TFR-like_dimer_dom"/>
</dbReference>
<dbReference type="AlphaFoldDB" id="A0A6A6HFJ0"/>
<keyword evidence="7" id="KW-0121">Carboxypeptidase</keyword>
<dbReference type="CDD" id="cd08022">
    <property type="entry name" value="M28_PSMA_like"/>
    <property type="match status" value="1"/>
</dbReference>
<feature type="region of interest" description="Disordered" evidence="2">
    <location>
        <begin position="1"/>
        <end position="137"/>
    </location>
</feature>
<gene>
    <name evidence="7" type="ORF">EV356DRAFT_54680</name>
</gene>
<reference evidence="7" key="1">
    <citation type="journal article" date="2020" name="Stud. Mycol.">
        <title>101 Dothideomycetes genomes: a test case for predicting lifestyles and emergence of pathogens.</title>
        <authorList>
            <person name="Haridas S."/>
            <person name="Albert R."/>
            <person name="Binder M."/>
            <person name="Bloem J."/>
            <person name="Labutti K."/>
            <person name="Salamov A."/>
            <person name="Andreopoulos B."/>
            <person name="Baker S."/>
            <person name="Barry K."/>
            <person name="Bills G."/>
            <person name="Bluhm B."/>
            <person name="Cannon C."/>
            <person name="Castanera R."/>
            <person name="Culley D."/>
            <person name="Daum C."/>
            <person name="Ezra D."/>
            <person name="Gonzalez J."/>
            <person name="Henrissat B."/>
            <person name="Kuo A."/>
            <person name="Liang C."/>
            <person name="Lipzen A."/>
            <person name="Lutzoni F."/>
            <person name="Magnuson J."/>
            <person name="Mondo S."/>
            <person name="Nolan M."/>
            <person name="Ohm R."/>
            <person name="Pangilinan J."/>
            <person name="Park H.-J."/>
            <person name="Ramirez L."/>
            <person name="Alfaro M."/>
            <person name="Sun H."/>
            <person name="Tritt A."/>
            <person name="Yoshinaga Y."/>
            <person name="Zwiers L.-H."/>
            <person name="Turgeon B."/>
            <person name="Goodwin S."/>
            <person name="Spatafora J."/>
            <person name="Crous P."/>
            <person name="Grigoriev I."/>
        </authorList>
    </citation>
    <scope>NUCLEOTIDE SEQUENCE</scope>
    <source>
        <strain evidence="7">Tuck. ex Michener</strain>
    </source>
</reference>
<dbReference type="EMBL" id="ML991783">
    <property type="protein sequence ID" value="KAF2236884.1"/>
    <property type="molecule type" value="Genomic_DNA"/>
</dbReference>
<dbReference type="Gene3D" id="3.40.630.10">
    <property type="entry name" value="Zn peptidases"/>
    <property type="match status" value="1"/>
</dbReference>
<feature type="compositionally biased region" description="Basic and acidic residues" evidence="2">
    <location>
        <begin position="1"/>
        <end position="12"/>
    </location>
</feature>
<keyword evidence="8" id="KW-1185">Reference proteome</keyword>
<dbReference type="CDD" id="cd02121">
    <property type="entry name" value="PA_GCPII_like"/>
    <property type="match status" value="1"/>
</dbReference>
<dbReference type="GO" id="GO:0004180">
    <property type="term" value="F:carboxypeptidase activity"/>
    <property type="evidence" value="ECO:0007669"/>
    <property type="project" value="UniProtKB-KW"/>
</dbReference>
<evidence type="ECO:0000256" key="2">
    <source>
        <dbReference type="SAM" id="MobiDB-lite"/>
    </source>
</evidence>
<evidence type="ECO:0000256" key="3">
    <source>
        <dbReference type="SAM" id="Phobius"/>
    </source>
</evidence>
<keyword evidence="7" id="KW-0378">Hydrolase</keyword>
<evidence type="ECO:0000313" key="8">
    <source>
        <dbReference type="Proteomes" id="UP000800092"/>
    </source>
</evidence>